<evidence type="ECO:0000256" key="1">
    <source>
        <dbReference type="ARBA" id="ARBA00022612"/>
    </source>
</evidence>
<dbReference type="AlphaFoldDB" id="A0A0F9EWE4"/>
<protein>
    <recommendedName>
        <fullName evidence="2">Terminase large subunit gp17-like C-terminal domain-containing protein</fullName>
    </recommendedName>
</protein>
<reference evidence="3" key="1">
    <citation type="journal article" date="2015" name="Nature">
        <title>Complex archaea that bridge the gap between prokaryotes and eukaryotes.</title>
        <authorList>
            <person name="Spang A."/>
            <person name="Saw J.H."/>
            <person name="Jorgensen S.L."/>
            <person name="Zaremba-Niedzwiedzka K."/>
            <person name="Martijn J."/>
            <person name="Lind A.E."/>
            <person name="van Eijk R."/>
            <person name="Schleper C."/>
            <person name="Guy L."/>
            <person name="Ettema T.J."/>
        </authorList>
    </citation>
    <scope>NUCLEOTIDE SEQUENCE</scope>
</reference>
<dbReference type="EMBL" id="LAZR01023463">
    <property type="protein sequence ID" value="KKL78423.1"/>
    <property type="molecule type" value="Genomic_DNA"/>
</dbReference>
<dbReference type="InterPro" id="IPR006517">
    <property type="entry name" value="Phage_terminase_lsu-like_C"/>
</dbReference>
<keyword evidence="1" id="KW-1188">Viral release from host cell</keyword>
<name>A0A0F9EWE4_9ZZZZ</name>
<organism evidence="3">
    <name type="scientific">marine sediment metagenome</name>
    <dbReference type="NCBI Taxonomy" id="412755"/>
    <lineage>
        <taxon>unclassified sequences</taxon>
        <taxon>metagenomes</taxon>
        <taxon>ecological metagenomes</taxon>
    </lineage>
</organism>
<sequence>FGEALAPSRYSAKYLREFRATQSSHVWNAEYQQHPTAPEGDFFKIGRIDIVDAIPAEIGAVMKVSEHDYVPIKMKKGIRFWDMAASEKKQLKKDPDSTSGTLMDEQDDIFFILDNINEQLGPYEVQDIIKLTAKVDGKNVKVWMEQEPGSAGKSLIAFYIRELKGFIVGGRPATGSKMVRADSFASQVNAGNVKILKAPWNKRYLAQLASFPRGAHDDDIDSSSGAFNELTGGDTWDTVGFGNV</sequence>
<comment type="caution">
    <text evidence="3">The sequence shown here is derived from an EMBL/GenBank/DDBJ whole genome shotgun (WGS) entry which is preliminary data.</text>
</comment>
<dbReference type="NCBIfam" id="TIGR01630">
    <property type="entry name" value="psiM2_ORF9"/>
    <property type="match status" value="1"/>
</dbReference>
<gene>
    <name evidence="3" type="ORF">LCGC14_2025010</name>
</gene>
<proteinExistence type="predicted"/>
<evidence type="ECO:0000259" key="2">
    <source>
        <dbReference type="Pfam" id="PF17289"/>
    </source>
</evidence>
<dbReference type="InterPro" id="IPR035421">
    <property type="entry name" value="Terminase_6C"/>
</dbReference>
<accession>A0A0F9EWE4</accession>
<dbReference type="Pfam" id="PF17289">
    <property type="entry name" value="Terminase_6C"/>
    <property type="match status" value="1"/>
</dbReference>
<evidence type="ECO:0000313" key="3">
    <source>
        <dbReference type="EMBL" id="KKL78423.1"/>
    </source>
</evidence>
<feature type="domain" description="Terminase large subunit gp17-like C-terminal" evidence="2">
    <location>
        <begin position="81"/>
        <end position="229"/>
    </location>
</feature>
<feature type="non-terminal residue" evidence="3">
    <location>
        <position position="1"/>
    </location>
</feature>